<reference evidence="1" key="2">
    <citation type="submission" date="2020-09" db="EMBL/GenBank/DDBJ databases">
        <authorList>
            <person name="Sun Q."/>
            <person name="Ohkuma M."/>
        </authorList>
    </citation>
    <scope>NUCLEOTIDE SEQUENCE</scope>
    <source>
        <strain evidence="1">JCM 4714</strain>
    </source>
</reference>
<gene>
    <name evidence="1" type="ORF">GCM10010339_92640</name>
</gene>
<dbReference type="RefSeq" id="WP_189959752.1">
    <property type="nucleotide sequence ID" value="NZ_BMVG01000073.1"/>
</dbReference>
<comment type="caution">
    <text evidence="1">The sequence shown here is derived from an EMBL/GenBank/DDBJ whole genome shotgun (WGS) entry which is preliminary data.</text>
</comment>
<keyword evidence="2" id="KW-1185">Reference proteome</keyword>
<name>A0A918YUT6_9ACTN</name>
<evidence type="ECO:0000313" key="1">
    <source>
        <dbReference type="EMBL" id="GHE16037.1"/>
    </source>
</evidence>
<organism evidence="1 2">
    <name type="scientific">Streptomyces alanosinicus</name>
    <dbReference type="NCBI Taxonomy" id="68171"/>
    <lineage>
        <taxon>Bacteria</taxon>
        <taxon>Bacillati</taxon>
        <taxon>Actinomycetota</taxon>
        <taxon>Actinomycetes</taxon>
        <taxon>Kitasatosporales</taxon>
        <taxon>Streptomycetaceae</taxon>
        <taxon>Streptomyces</taxon>
    </lineage>
</organism>
<proteinExistence type="predicted"/>
<dbReference type="Proteomes" id="UP000655443">
    <property type="component" value="Unassembled WGS sequence"/>
</dbReference>
<evidence type="ECO:0000313" key="2">
    <source>
        <dbReference type="Proteomes" id="UP000655443"/>
    </source>
</evidence>
<reference evidence="1" key="1">
    <citation type="journal article" date="2014" name="Int. J. Syst. Evol. Microbiol.">
        <title>Complete genome sequence of Corynebacterium casei LMG S-19264T (=DSM 44701T), isolated from a smear-ripened cheese.</title>
        <authorList>
            <consortium name="US DOE Joint Genome Institute (JGI-PGF)"/>
            <person name="Walter F."/>
            <person name="Albersmeier A."/>
            <person name="Kalinowski J."/>
            <person name="Ruckert C."/>
        </authorList>
    </citation>
    <scope>NUCLEOTIDE SEQUENCE</scope>
    <source>
        <strain evidence="1">JCM 4714</strain>
    </source>
</reference>
<sequence length="72" mass="8281">MAHRPYPKRERALKQIERRCFEAGPAVLQRPLTEFEQQLLDGTATIVKAVEPMTAALRQMAPPTDEYRLSTR</sequence>
<accession>A0A918YUT6</accession>
<dbReference type="AlphaFoldDB" id="A0A918YUT6"/>
<dbReference type="EMBL" id="BMVG01000073">
    <property type="protein sequence ID" value="GHE16037.1"/>
    <property type="molecule type" value="Genomic_DNA"/>
</dbReference>
<protein>
    <submittedName>
        <fullName evidence="1">Uncharacterized protein</fullName>
    </submittedName>
</protein>